<feature type="region of interest" description="Disordered" evidence="1">
    <location>
        <begin position="78"/>
        <end position="116"/>
    </location>
</feature>
<name>A0A1D6HD64_MAIZE</name>
<gene>
    <name evidence="2" type="ORF">ZEAMMB73_Zm00001d017225</name>
</gene>
<reference evidence="2" key="1">
    <citation type="submission" date="2015-12" db="EMBL/GenBank/DDBJ databases">
        <title>Update maize B73 reference genome by single molecule sequencing technologies.</title>
        <authorList>
            <consortium name="Maize Genome Sequencing Project"/>
            <person name="Ware D."/>
        </authorList>
    </citation>
    <scope>NUCLEOTIDE SEQUENCE</scope>
    <source>
        <tissue evidence="2">Seedling</tissue>
    </source>
</reference>
<dbReference type="InParanoid" id="A0A1D6HD64"/>
<sequence>MKGSWEEGSASGCISKKNRAATAHGGRRCGGATDCSVAQRVTVPVGDDGVRFSLAKGVAACCRRRGDGLGSATAWRSWRGAGSRPREVERHEELTSPARRHGRDAVDGEVSGGCVDSGEIGEGGVVWPSRANARKFVSASVIDD</sequence>
<evidence type="ECO:0000256" key="1">
    <source>
        <dbReference type="SAM" id="MobiDB-lite"/>
    </source>
</evidence>
<accession>A0A1D6HD64</accession>
<feature type="compositionally biased region" description="Basic and acidic residues" evidence="1">
    <location>
        <begin position="84"/>
        <end position="94"/>
    </location>
</feature>
<organism evidence="2">
    <name type="scientific">Zea mays</name>
    <name type="common">Maize</name>
    <dbReference type="NCBI Taxonomy" id="4577"/>
    <lineage>
        <taxon>Eukaryota</taxon>
        <taxon>Viridiplantae</taxon>
        <taxon>Streptophyta</taxon>
        <taxon>Embryophyta</taxon>
        <taxon>Tracheophyta</taxon>
        <taxon>Spermatophyta</taxon>
        <taxon>Magnoliopsida</taxon>
        <taxon>Liliopsida</taxon>
        <taxon>Poales</taxon>
        <taxon>Poaceae</taxon>
        <taxon>PACMAD clade</taxon>
        <taxon>Panicoideae</taxon>
        <taxon>Andropogonodae</taxon>
        <taxon>Andropogoneae</taxon>
        <taxon>Tripsacinae</taxon>
        <taxon>Zea</taxon>
    </lineage>
</organism>
<proteinExistence type="predicted"/>
<dbReference type="EMBL" id="CM000781">
    <property type="protein sequence ID" value="AQK72634.1"/>
    <property type="molecule type" value="Genomic_DNA"/>
</dbReference>
<dbReference type="AlphaFoldDB" id="A0A1D6HD64"/>
<dbReference type="PaxDb" id="4577-AC203359.3_FGP001"/>
<protein>
    <submittedName>
        <fullName evidence="2">Uncharacterized protein</fullName>
    </submittedName>
</protein>
<evidence type="ECO:0000313" key="2">
    <source>
        <dbReference type="EMBL" id="AQK72634.1"/>
    </source>
</evidence>